<evidence type="ECO:0000313" key="5">
    <source>
        <dbReference type="Proteomes" id="UP001609175"/>
    </source>
</evidence>
<comment type="caution">
    <text evidence="2">The sequence shown here is derived from an EMBL/GenBank/DDBJ whole genome shotgun (WGS) entry which is preliminary data.</text>
</comment>
<evidence type="ECO:0000256" key="1">
    <source>
        <dbReference type="SAM" id="SignalP"/>
    </source>
</evidence>
<dbReference type="EMBL" id="JBIMSN010000026">
    <property type="protein sequence ID" value="MFH5228286.1"/>
    <property type="molecule type" value="Genomic_DNA"/>
</dbReference>
<dbReference type="Gene3D" id="2.30.260.10">
    <property type="entry name" value="putative xylanase like domain"/>
    <property type="match status" value="1"/>
</dbReference>
<accession>A0ABW7JKM9</accession>
<dbReference type="Gene3D" id="1.10.3670.10">
    <property type="entry name" value="Putative xylanase like domain"/>
    <property type="match status" value="1"/>
</dbReference>
<evidence type="ECO:0000313" key="7">
    <source>
        <dbReference type="Proteomes" id="UP001609219"/>
    </source>
</evidence>
<organism evidence="2 5">
    <name type="scientific">Antrihabitans spumae</name>
    <dbReference type="NCBI Taxonomy" id="3373370"/>
    <lineage>
        <taxon>Bacteria</taxon>
        <taxon>Bacillati</taxon>
        <taxon>Actinomycetota</taxon>
        <taxon>Actinomycetes</taxon>
        <taxon>Mycobacteriales</taxon>
        <taxon>Nocardiaceae</taxon>
        <taxon>Antrihabitans</taxon>
    </lineage>
</organism>
<gene>
    <name evidence="4" type="ORF">ACHIPV_05230</name>
    <name evidence="2" type="ORF">ACHIPZ_08460</name>
    <name evidence="3" type="ORF">ACHIRB_06800</name>
</gene>
<sequence length="269" mass="28740">MRTVARILLLVLAVACGTMPMLPLASAAPSAATIDDATYSRINELLAVRNGAGAVSKGELTELLSRQFLGTPYVADVLVGSATQPEQLVVDFNRLDCFTYLDYVEALSRSADRDQFVANLIATRYVDSRVDFTQRKHFFTDWSHSPRIAADDITAALTAAAVTVDKQLNAKGDGGNYLPGIPVVDRAITYIPSGSVNDDVIGQLRTGDYIGAYADLPGLDVTHVGIFVATPSGPVFRNASSIPGVDKVVDSPFADYVRSTPGIVVLRSE</sequence>
<reference evidence="5 6" key="1">
    <citation type="submission" date="2024-10" db="EMBL/GenBank/DDBJ databases">
        <authorList>
            <person name="Riesco R."/>
        </authorList>
    </citation>
    <scope>NUCLEOTIDE SEQUENCE [LARGE SCALE GENOMIC DNA]</scope>
    <source>
        <strain evidence="4 6">NCIMB 15448</strain>
        <strain evidence="2 5">NCIMB 15449</strain>
        <strain evidence="3 7">NCIMB 15450</strain>
    </source>
</reference>
<dbReference type="InterPro" id="IPR038765">
    <property type="entry name" value="Papain-like_cys_pep_sf"/>
</dbReference>
<dbReference type="Proteomes" id="UP001609175">
    <property type="component" value="Unassembled WGS sequence"/>
</dbReference>
<keyword evidence="1" id="KW-0732">Signal</keyword>
<evidence type="ECO:0000313" key="4">
    <source>
        <dbReference type="EMBL" id="MFH5241287.1"/>
    </source>
</evidence>
<keyword evidence="7" id="KW-1185">Reference proteome</keyword>
<protein>
    <submittedName>
        <fullName evidence="2">DUF1460 domain-containing protein</fullName>
    </submittedName>
</protein>
<dbReference type="Pfam" id="PF07313">
    <property type="entry name" value="AmiA-like"/>
    <property type="match status" value="1"/>
</dbReference>
<proteinExistence type="predicted"/>
<evidence type="ECO:0000313" key="6">
    <source>
        <dbReference type="Proteomes" id="UP001609176"/>
    </source>
</evidence>
<evidence type="ECO:0000313" key="2">
    <source>
        <dbReference type="EMBL" id="MFH5208237.1"/>
    </source>
</evidence>
<dbReference type="Proteomes" id="UP001609219">
    <property type="component" value="Unassembled WGS sequence"/>
</dbReference>
<dbReference type="InterPro" id="IPR010846">
    <property type="entry name" value="AmiA-like"/>
</dbReference>
<evidence type="ECO:0000313" key="3">
    <source>
        <dbReference type="EMBL" id="MFH5228286.1"/>
    </source>
</evidence>
<dbReference type="SUPFAM" id="SSF54001">
    <property type="entry name" value="Cysteine proteinases"/>
    <property type="match status" value="1"/>
</dbReference>
<feature type="signal peptide" evidence="1">
    <location>
        <begin position="1"/>
        <end position="27"/>
    </location>
</feature>
<dbReference type="EMBL" id="JBIMSO010000038">
    <property type="protein sequence ID" value="MFH5208237.1"/>
    <property type="molecule type" value="Genomic_DNA"/>
</dbReference>
<feature type="chain" id="PRO_5045033528" evidence="1">
    <location>
        <begin position="28"/>
        <end position="269"/>
    </location>
</feature>
<dbReference type="RefSeq" id="WP_395113719.1">
    <property type="nucleotide sequence ID" value="NZ_JBIMSN010000026.1"/>
</dbReference>
<dbReference type="Proteomes" id="UP001609176">
    <property type="component" value="Unassembled WGS sequence"/>
</dbReference>
<dbReference type="EMBL" id="JBIMSP010000005">
    <property type="protein sequence ID" value="MFH5241287.1"/>
    <property type="molecule type" value="Genomic_DNA"/>
</dbReference>
<name>A0ABW7JKM9_9NOCA</name>